<dbReference type="FunFam" id="3.30.70.270:FF:000001">
    <property type="entry name" value="Diguanylate cyclase domain protein"/>
    <property type="match status" value="1"/>
</dbReference>
<dbReference type="PROSITE" id="PS50112">
    <property type="entry name" value="PAS"/>
    <property type="match status" value="2"/>
</dbReference>
<dbReference type="PROSITE" id="PS50883">
    <property type="entry name" value="EAL"/>
    <property type="match status" value="1"/>
</dbReference>
<dbReference type="Pfam" id="PF08448">
    <property type="entry name" value="PAS_4"/>
    <property type="match status" value="1"/>
</dbReference>
<name>A0A8J7VRB6_9GAMM</name>
<feature type="domain" description="PAS" evidence="3">
    <location>
        <begin position="421"/>
        <end position="493"/>
    </location>
</feature>
<dbReference type="InterPro" id="IPR000160">
    <property type="entry name" value="GGDEF_dom"/>
</dbReference>
<dbReference type="InterPro" id="IPR035965">
    <property type="entry name" value="PAS-like_dom_sf"/>
</dbReference>
<dbReference type="InterPro" id="IPR052155">
    <property type="entry name" value="Biofilm_reg_signaling"/>
</dbReference>
<dbReference type="SUPFAM" id="SSF141868">
    <property type="entry name" value="EAL domain-like"/>
    <property type="match status" value="1"/>
</dbReference>
<dbReference type="CDD" id="cd01949">
    <property type="entry name" value="GGDEF"/>
    <property type="match status" value="1"/>
</dbReference>
<dbReference type="InterPro" id="IPR054327">
    <property type="entry name" value="His-kinase-like_sensor"/>
</dbReference>
<keyword evidence="9" id="KW-1185">Reference proteome</keyword>
<comment type="cofactor">
    <cofactor evidence="1">
        <name>Mg(2+)</name>
        <dbReference type="ChEBI" id="CHEBI:18420"/>
    </cofactor>
</comment>
<dbReference type="InterPro" id="IPR000700">
    <property type="entry name" value="PAS-assoc_C"/>
</dbReference>
<organism evidence="7">
    <name type="scientific">Coralloluteibacterium stylophorae</name>
    <dbReference type="NCBI Taxonomy" id="1776034"/>
    <lineage>
        <taxon>Bacteria</taxon>
        <taxon>Pseudomonadati</taxon>
        <taxon>Pseudomonadota</taxon>
        <taxon>Gammaproteobacteria</taxon>
        <taxon>Lysobacterales</taxon>
        <taxon>Lysobacteraceae</taxon>
        <taxon>Coralloluteibacterium</taxon>
    </lineage>
</organism>
<dbReference type="NCBIfam" id="TIGR00229">
    <property type="entry name" value="sensory_box"/>
    <property type="match status" value="2"/>
</dbReference>
<dbReference type="Pfam" id="PF22588">
    <property type="entry name" value="dCache_1_like"/>
    <property type="match status" value="1"/>
</dbReference>
<dbReference type="SUPFAM" id="SSF55785">
    <property type="entry name" value="PYP-like sensor domain (PAS domain)"/>
    <property type="match status" value="3"/>
</dbReference>
<dbReference type="Gene3D" id="3.30.450.20">
    <property type="entry name" value="PAS domain"/>
    <property type="match status" value="4"/>
</dbReference>
<reference evidence="8 9" key="1">
    <citation type="journal article" date="2021" name="Microbiol. Resour. Announc.">
        <title>Draft Genome Sequence of Coralloluteibacterium stylophorae LMG 29479T.</title>
        <authorList>
            <person name="Karlyshev A.V."/>
            <person name="Kudryashova E.B."/>
            <person name="Ariskina E.V."/>
            <person name="Conroy A.P."/>
            <person name="Abidueva E.Y."/>
        </authorList>
    </citation>
    <scope>NUCLEOTIDE SEQUENCE [LARGE SCALE GENOMIC DNA]</scope>
    <source>
        <strain evidence="8 9">LMG 29479</strain>
    </source>
</reference>
<dbReference type="InterPro" id="IPR001610">
    <property type="entry name" value="PAC"/>
</dbReference>
<dbReference type="InterPro" id="IPR000014">
    <property type="entry name" value="PAS"/>
</dbReference>
<dbReference type="SMART" id="SM00086">
    <property type="entry name" value="PAC"/>
    <property type="match status" value="3"/>
</dbReference>
<dbReference type="InterPro" id="IPR013655">
    <property type="entry name" value="PAS_fold_3"/>
</dbReference>
<dbReference type="SMART" id="SM00091">
    <property type="entry name" value="PAS"/>
    <property type="match status" value="3"/>
</dbReference>
<dbReference type="GO" id="GO:0003824">
    <property type="term" value="F:catalytic activity"/>
    <property type="evidence" value="ECO:0007669"/>
    <property type="project" value="UniProtKB-ARBA"/>
</dbReference>
<dbReference type="CDD" id="cd01948">
    <property type="entry name" value="EAL"/>
    <property type="match status" value="1"/>
</dbReference>
<evidence type="ECO:0000256" key="1">
    <source>
        <dbReference type="ARBA" id="ARBA00001946"/>
    </source>
</evidence>
<evidence type="ECO:0000259" key="6">
    <source>
        <dbReference type="PROSITE" id="PS50887"/>
    </source>
</evidence>
<dbReference type="PANTHER" id="PTHR44757:SF2">
    <property type="entry name" value="BIOFILM ARCHITECTURE MAINTENANCE PROTEIN MBAA"/>
    <property type="match status" value="1"/>
</dbReference>
<evidence type="ECO:0000259" key="5">
    <source>
        <dbReference type="PROSITE" id="PS50883"/>
    </source>
</evidence>
<dbReference type="EMBL" id="JAGQFT010000016">
    <property type="protein sequence ID" value="MBR0561642.1"/>
    <property type="molecule type" value="Genomic_DNA"/>
</dbReference>
<dbReference type="SMART" id="SM00052">
    <property type="entry name" value="EAL"/>
    <property type="match status" value="1"/>
</dbReference>
<evidence type="ECO:0000259" key="3">
    <source>
        <dbReference type="PROSITE" id="PS50112"/>
    </source>
</evidence>
<keyword evidence="2" id="KW-0812">Transmembrane</keyword>
<keyword evidence="2" id="KW-0472">Membrane</keyword>
<dbReference type="PROSITE" id="PS50887">
    <property type="entry name" value="GGDEF"/>
    <property type="match status" value="1"/>
</dbReference>
<dbReference type="InterPro" id="IPR029787">
    <property type="entry name" value="Nucleotide_cyclase"/>
</dbReference>
<dbReference type="Gene3D" id="3.30.70.270">
    <property type="match status" value="1"/>
</dbReference>
<protein>
    <submittedName>
        <fullName evidence="7">EAL domain-containing protein</fullName>
    </submittedName>
</protein>
<accession>A0A8J7VRB6</accession>
<dbReference type="Gene3D" id="3.20.20.450">
    <property type="entry name" value="EAL domain"/>
    <property type="match status" value="1"/>
</dbReference>
<comment type="caution">
    <text evidence="7">The sequence shown here is derived from an EMBL/GenBank/DDBJ whole genome shotgun (WGS) entry which is preliminary data.</text>
</comment>
<sequence>MIVLAVVASVLVALALLLWHTRAARLEAGAHEAMAVAAGLERQIDLQVRNLDRAMRGLRADALRFEALRPDAAAELTAHSAGEVVARNDELAELRVAGGADCAGAQRQEGLAIGPPERHAVGAVLPLALAMPGGRCVLGLLRVARLDEALRTAELSGGLATLMLEGGTVVARSVESSRYLGADLSATPLFTEQLPAAGRGSGEITSSLDGVERVFAYVHMPEYPFVVAAGLPRSALLAQWWTFALAAAVLSALMLAGWGLLAASLRRGARRRRAHEAQSLAQSQRVADAEAGERAAQAQYRFLFERHPLPVLVFDREDLRILEVNDSAAVHYGHGREAMRTLSLLDLLPGKEREPARRAMAAPVDDAIWRGSLRRHLRADGSVVVNEVYGSDLDFDGRPARLLLMIDVTDRLRAEAELALSEERFRLVARATSDAIWDLDVDSGALWWSESFFQLFEHAPQSVARNLDGWEALVHADDRARVAASLEAAIADPQVSNWEARYRLRCGTDGYAQVVDRGFILREAGGRAVRAVGSVSDISQRLRDEADLRVLRNAVHSAEDGIAIADAAAPDLPLVYVNPAFERITGYGAAEVLGRNCRFLQGADTEQPARDALAHAVASQREARVLLRNYRKNGEMFWNELLVAPVRDESGAITHFLGIQNDVTERQRIQEQIAHRATHDELTGVPNRQLLIDRLEQAIRLGEAQAHAVGVAFVDLDDFKLINDSLGHAVGDEVLRTVAARLLASVGPTDTVARFGGDEFVLLASDQPQGALGEALERAYAALAQPIEVQGAQLYVTPSIGYARYPDHGAAADLLLRRADLAMYQAKQRGRNCIVAYEQAFDRGAGERLQLVLQLREALRQEQFVLAFQLQFDRSGTPVGVESLLRWKHPERGLLAPGHFIGVCEESGLIVPIGRWVLREAARRWRMLADAGFGDLRVAVNVSAMQFQQGIADDVAAVVREFELPRGVLEIELTESVVMSNPEAAVASMQRIRGDGVCIAIDDFGTGYSSLAYLKRLPLHRLKIDRAFVRDLGTGADDETICSAIIRLAQSLGLKAIAEGVETEAQWRWLQDWGCDEVQGFLFARPMGFDDLLRQLRLRGG</sequence>
<dbReference type="SUPFAM" id="SSF55073">
    <property type="entry name" value="Nucleotide cyclase"/>
    <property type="match status" value="1"/>
</dbReference>
<dbReference type="InterPro" id="IPR013656">
    <property type="entry name" value="PAS_4"/>
</dbReference>
<feature type="domain" description="EAL" evidence="5">
    <location>
        <begin position="848"/>
        <end position="1100"/>
    </location>
</feature>
<dbReference type="PROSITE" id="PS50113">
    <property type="entry name" value="PAC"/>
    <property type="match status" value="1"/>
</dbReference>
<feature type="domain" description="PAS" evidence="3">
    <location>
        <begin position="547"/>
        <end position="620"/>
    </location>
</feature>
<dbReference type="InterPro" id="IPR001633">
    <property type="entry name" value="EAL_dom"/>
</dbReference>
<dbReference type="SMART" id="SM00267">
    <property type="entry name" value="GGDEF"/>
    <property type="match status" value="1"/>
</dbReference>
<dbReference type="CDD" id="cd12915">
    <property type="entry name" value="PDC2_DGC_like"/>
    <property type="match status" value="1"/>
</dbReference>
<evidence type="ECO:0000313" key="8">
    <source>
        <dbReference type="EMBL" id="MBS7457049.1"/>
    </source>
</evidence>
<dbReference type="InterPro" id="IPR035919">
    <property type="entry name" value="EAL_sf"/>
</dbReference>
<keyword evidence="2" id="KW-1133">Transmembrane helix</keyword>
<dbReference type="NCBIfam" id="TIGR00254">
    <property type="entry name" value="GGDEF"/>
    <property type="match status" value="1"/>
</dbReference>
<dbReference type="Pfam" id="PF08447">
    <property type="entry name" value="PAS_3"/>
    <property type="match status" value="1"/>
</dbReference>
<evidence type="ECO:0000313" key="7">
    <source>
        <dbReference type="EMBL" id="MBR0561642.1"/>
    </source>
</evidence>
<gene>
    <name evidence="8" type="ORF">KB893_007855</name>
    <name evidence="7" type="ORF">KB893_03770</name>
</gene>
<dbReference type="Proteomes" id="UP000675747">
    <property type="component" value="Unassembled WGS sequence"/>
</dbReference>
<evidence type="ECO:0000259" key="4">
    <source>
        <dbReference type="PROSITE" id="PS50113"/>
    </source>
</evidence>
<proteinExistence type="predicted"/>
<feature type="transmembrane region" description="Helical" evidence="2">
    <location>
        <begin position="240"/>
        <end position="263"/>
    </location>
</feature>
<evidence type="ECO:0000256" key="2">
    <source>
        <dbReference type="SAM" id="Phobius"/>
    </source>
</evidence>
<dbReference type="EMBL" id="JAGQFT020000004">
    <property type="protein sequence ID" value="MBS7457049.1"/>
    <property type="molecule type" value="Genomic_DNA"/>
</dbReference>
<dbReference type="RefSeq" id="WP_211925610.1">
    <property type="nucleotide sequence ID" value="NZ_JAGQFT020000004.1"/>
</dbReference>
<dbReference type="AlphaFoldDB" id="A0A8J7VRB6"/>
<dbReference type="CDD" id="cd00130">
    <property type="entry name" value="PAS"/>
    <property type="match status" value="3"/>
</dbReference>
<feature type="domain" description="PAC" evidence="4">
    <location>
        <begin position="621"/>
        <end position="675"/>
    </location>
</feature>
<evidence type="ECO:0000313" key="9">
    <source>
        <dbReference type="Proteomes" id="UP000675747"/>
    </source>
</evidence>
<dbReference type="Pfam" id="PF00563">
    <property type="entry name" value="EAL"/>
    <property type="match status" value="1"/>
</dbReference>
<dbReference type="Pfam" id="PF00990">
    <property type="entry name" value="GGDEF"/>
    <property type="match status" value="1"/>
</dbReference>
<dbReference type="Pfam" id="PF13426">
    <property type="entry name" value="PAS_9"/>
    <property type="match status" value="1"/>
</dbReference>
<dbReference type="InterPro" id="IPR043128">
    <property type="entry name" value="Rev_trsase/Diguanyl_cyclase"/>
</dbReference>
<reference evidence="7" key="2">
    <citation type="submission" date="2021-04" db="EMBL/GenBank/DDBJ databases">
        <authorList>
            <person name="Karlyshev A.V."/>
        </authorList>
    </citation>
    <scope>NUCLEOTIDE SEQUENCE</scope>
    <source>
        <strain evidence="7">LMG 29479</strain>
    </source>
</reference>
<feature type="domain" description="GGDEF" evidence="6">
    <location>
        <begin position="707"/>
        <end position="839"/>
    </location>
</feature>
<dbReference type="PANTHER" id="PTHR44757">
    <property type="entry name" value="DIGUANYLATE CYCLASE DGCP"/>
    <property type="match status" value="1"/>
</dbReference>